<dbReference type="Pfam" id="PF10318">
    <property type="entry name" value="7TM_GPCR_Srh"/>
    <property type="match status" value="1"/>
</dbReference>
<dbReference type="Proteomes" id="UP000887540">
    <property type="component" value="Unplaced"/>
</dbReference>
<organism evidence="2 3">
    <name type="scientific">Acrobeloides nanus</name>
    <dbReference type="NCBI Taxonomy" id="290746"/>
    <lineage>
        <taxon>Eukaryota</taxon>
        <taxon>Metazoa</taxon>
        <taxon>Ecdysozoa</taxon>
        <taxon>Nematoda</taxon>
        <taxon>Chromadorea</taxon>
        <taxon>Rhabditida</taxon>
        <taxon>Tylenchina</taxon>
        <taxon>Cephalobomorpha</taxon>
        <taxon>Cephaloboidea</taxon>
        <taxon>Cephalobidae</taxon>
        <taxon>Acrobeloides</taxon>
    </lineage>
</organism>
<reference evidence="3" key="1">
    <citation type="submission" date="2022-11" db="UniProtKB">
        <authorList>
            <consortium name="WormBaseParasite"/>
        </authorList>
    </citation>
    <scope>IDENTIFICATION</scope>
</reference>
<evidence type="ECO:0000313" key="2">
    <source>
        <dbReference type="Proteomes" id="UP000887540"/>
    </source>
</evidence>
<name>A0A914CJ76_9BILA</name>
<protein>
    <submittedName>
        <fullName evidence="3">G-protein coupled receptors family 1 profile domain-containing protein</fullName>
    </submittedName>
</protein>
<keyword evidence="1" id="KW-0812">Transmembrane</keyword>
<dbReference type="WBParaSite" id="ACRNAN_scaffold112.g20261.t1">
    <property type="protein sequence ID" value="ACRNAN_scaffold112.g20261.t1"/>
    <property type="gene ID" value="ACRNAN_scaffold112.g20261"/>
</dbReference>
<evidence type="ECO:0000313" key="3">
    <source>
        <dbReference type="WBParaSite" id="ACRNAN_scaffold112.g20261.t1"/>
    </source>
</evidence>
<feature type="transmembrane region" description="Helical" evidence="1">
    <location>
        <begin position="111"/>
        <end position="135"/>
    </location>
</feature>
<dbReference type="AlphaFoldDB" id="A0A914CJ76"/>
<dbReference type="InterPro" id="IPR019422">
    <property type="entry name" value="7TM_GPCR_serpentine_rcpt_Srh"/>
</dbReference>
<proteinExistence type="predicted"/>
<evidence type="ECO:0000256" key="1">
    <source>
        <dbReference type="SAM" id="Phobius"/>
    </source>
</evidence>
<keyword evidence="1" id="KW-0472">Membrane</keyword>
<accession>A0A914CJ76</accession>
<feature type="transmembrane region" description="Helical" evidence="1">
    <location>
        <begin position="35"/>
        <end position="54"/>
    </location>
</feature>
<keyword evidence="2" id="KW-1185">Reference proteome</keyword>
<feature type="transmembrane region" description="Helical" evidence="1">
    <location>
        <begin position="75"/>
        <end position="105"/>
    </location>
</feature>
<keyword evidence="1" id="KW-1133">Transmembrane helix</keyword>
<sequence length="183" mass="20591">MPAMEDVIRLEPSTSGCDLHTCGTVSVWSIGLQEGFAALTIPTSIFVIYAMYLRRTNYLMTQTTMSQTTMNLNRMLMRALAIHMSIIIVFLVIPACALYAIAVFGNEKYNILLEVMIVVFTCHSLVDIPAMLFFIKPYRKFMAGIFRYALQKVGLDKFLKNDQVVVVQLVQSSMAINSSQNRA</sequence>